<dbReference type="Proteomes" id="UP000823632">
    <property type="component" value="Unassembled WGS sequence"/>
</dbReference>
<name>A0A9D9H044_9BACT</name>
<reference evidence="1" key="1">
    <citation type="submission" date="2020-10" db="EMBL/GenBank/DDBJ databases">
        <authorList>
            <person name="Gilroy R."/>
        </authorList>
    </citation>
    <scope>NUCLEOTIDE SEQUENCE</scope>
    <source>
        <strain evidence="1">10192</strain>
    </source>
</reference>
<accession>A0A9D9H044</accession>
<feature type="non-terminal residue" evidence="1">
    <location>
        <position position="1"/>
    </location>
</feature>
<evidence type="ECO:0000313" key="2">
    <source>
        <dbReference type="Proteomes" id="UP000823632"/>
    </source>
</evidence>
<evidence type="ECO:0000313" key="1">
    <source>
        <dbReference type="EMBL" id="MBO8431436.1"/>
    </source>
</evidence>
<sequence>KHKNNPSRCNRSNGSCSNFNNVGAEYCSNTASDISKNTSCAYYALTDTHPTKAGKNYWQDFLGEVYSR</sequence>
<dbReference type="AlphaFoldDB" id="A0A9D9H044"/>
<protein>
    <submittedName>
        <fullName evidence="1">Uncharacterized protein</fullName>
    </submittedName>
</protein>
<organism evidence="1 2">
    <name type="scientific">Candidatus Scatousia excrementipullorum</name>
    <dbReference type="NCBI Taxonomy" id="2840936"/>
    <lineage>
        <taxon>Bacteria</taxon>
        <taxon>Candidatus Scatousia</taxon>
    </lineage>
</organism>
<dbReference type="EMBL" id="JADIND010000195">
    <property type="protein sequence ID" value="MBO8431436.1"/>
    <property type="molecule type" value="Genomic_DNA"/>
</dbReference>
<reference evidence="1" key="2">
    <citation type="journal article" date="2021" name="PeerJ">
        <title>Extensive microbial diversity within the chicken gut microbiome revealed by metagenomics and culture.</title>
        <authorList>
            <person name="Gilroy R."/>
            <person name="Ravi A."/>
            <person name="Getino M."/>
            <person name="Pursley I."/>
            <person name="Horton D.L."/>
            <person name="Alikhan N.F."/>
            <person name="Baker D."/>
            <person name="Gharbi K."/>
            <person name="Hall N."/>
            <person name="Watson M."/>
            <person name="Adriaenssens E.M."/>
            <person name="Foster-Nyarko E."/>
            <person name="Jarju S."/>
            <person name="Secka A."/>
            <person name="Antonio M."/>
            <person name="Oren A."/>
            <person name="Chaudhuri R.R."/>
            <person name="La Ragione R."/>
            <person name="Hildebrand F."/>
            <person name="Pallen M.J."/>
        </authorList>
    </citation>
    <scope>NUCLEOTIDE SEQUENCE</scope>
    <source>
        <strain evidence="1">10192</strain>
    </source>
</reference>
<gene>
    <name evidence="1" type="ORF">IAC76_08625</name>
</gene>
<proteinExistence type="predicted"/>
<comment type="caution">
    <text evidence="1">The sequence shown here is derived from an EMBL/GenBank/DDBJ whole genome shotgun (WGS) entry which is preliminary data.</text>
</comment>